<dbReference type="InParanoid" id="A0A0H2R6Z5"/>
<protein>
    <submittedName>
        <fullName evidence="1">Uncharacterized protein</fullName>
    </submittedName>
</protein>
<keyword evidence="2" id="KW-1185">Reference proteome</keyword>
<accession>A0A0H2R6Z5</accession>
<dbReference type="Proteomes" id="UP000053477">
    <property type="component" value="Unassembled WGS sequence"/>
</dbReference>
<sequence>MREVLGRVYIPNFAGDIAGAQAQHMPLDDNPIFGLYVFTANAFDGQALPAAVLFQPKSVSGVTAVHLDLKSINNSHPQNVTFPNQSLANFHFLRVQFPAAPLPVNLFIPCARAREDDGSYRLEKISSTKSFLWFVHVLATLDPEDRGLPRC</sequence>
<organism evidence="1 2">
    <name type="scientific">Schizopora paradoxa</name>
    <dbReference type="NCBI Taxonomy" id="27342"/>
    <lineage>
        <taxon>Eukaryota</taxon>
        <taxon>Fungi</taxon>
        <taxon>Dikarya</taxon>
        <taxon>Basidiomycota</taxon>
        <taxon>Agaricomycotina</taxon>
        <taxon>Agaricomycetes</taxon>
        <taxon>Hymenochaetales</taxon>
        <taxon>Schizoporaceae</taxon>
        <taxon>Schizopora</taxon>
    </lineage>
</organism>
<gene>
    <name evidence="1" type="ORF">SCHPADRAFT_664131</name>
</gene>
<evidence type="ECO:0000313" key="1">
    <source>
        <dbReference type="EMBL" id="KLO07127.1"/>
    </source>
</evidence>
<proteinExistence type="predicted"/>
<dbReference type="EMBL" id="KQ086159">
    <property type="protein sequence ID" value="KLO07127.1"/>
    <property type="molecule type" value="Genomic_DNA"/>
</dbReference>
<reference evidence="1 2" key="1">
    <citation type="submission" date="2015-04" db="EMBL/GenBank/DDBJ databases">
        <title>Complete genome sequence of Schizopora paradoxa KUC8140, a cosmopolitan wood degrader in East Asia.</title>
        <authorList>
            <consortium name="DOE Joint Genome Institute"/>
            <person name="Min B."/>
            <person name="Park H."/>
            <person name="Jang Y."/>
            <person name="Kim J.-J."/>
            <person name="Kim K.H."/>
            <person name="Pangilinan J."/>
            <person name="Lipzen A."/>
            <person name="Riley R."/>
            <person name="Grigoriev I.V."/>
            <person name="Spatafora J.W."/>
            <person name="Choi I.-G."/>
        </authorList>
    </citation>
    <scope>NUCLEOTIDE SEQUENCE [LARGE SCALE GENOMIC DNA]</scope>
    <source>
        <strain evidence="1 2">KUC8140</strain>
    </source>
</reference>
<evidence type="ECO:0000313" key="2">
    <source>
        <dbReference type="Proteomes" id="UP000053477"/>
    </source>
</evidence>
<name>A0A0H2R6Z5_9AGAM</name>
<dbReference type="AlphaFoldDB" id="A0A0H2R6Z5"/>